<evidence type="ECO:0000313" key="2">
    <source>
        <dbReference type="EMBL" id="MBT0958633.1"/>
    </source>
</evidence>
<dbReference type="RefSeq" id="WP_327794857.1">
    <property type="nucleotide sequence ID" value="NZ_JADQAZ010000003.1"/>
</dbReference>
<evidence type="ECO:0000313" key="3">
    <source>
        <dbReference type="Proteomes" id="UP001315686"/>
    </source>
</evidence>
<dbReference type="SMART" id="SM00387">
    <property type="entry name" value="HATPase_c"/>
    <property type="match status" value="1"/>
</dbReference>
<sequence length="302" mass="33458">METTYAEPLPLLLLGRQVRDVVKSFPNCRFSLRAGKNSFHTYADHIGFFRFMGGRRGREPGEAWGSNRYIPIESFDIGEIQAAAKGGAVGEIMDAEASRLAIVLSQQDSGALFDVIQYTIREIIRNSAEHSRGTQISLMAQYWPAKGLAEIVITDDGVGIPYNIYENEYVECSTAREALKFALLPGVSGVSRQERAQQDEFWGNSGFGLYVTSRLCSENGGFRIISADQGLTLVGATQVEHDWSFRGTCVQLRLNVRDAIAMKDAIPRLVEEGETKRASLISRYPIQASAASKMLASQYRKL</sequence>
<name>A0AAP2G572_9RHOB</name>
<dbReference type="SUPFAM" id="SSF55874">
    <property type="entry name" value="ATPase domain of HSP90 chaperone/DNA topoisomerase II/histidine kinase"/>
    <property type="match status" value="1"/>
</dbReference>
<proteinExistence type="predicted"/>
<keyword evidence="2" id="KW-0067">ATP-binding</keyword>
<dbReference type="InterPro" id="IPR036890">
    <property type="entry name" value="HATPase_C_sf"/>
</dbReference>
<organism evidence="2 3">
    <name type="scientific">Harenicola maris</name>
    <dbReference type="NCBI Taxonomy" id="2841044"/>
    <lineage>
        <taxon>Bacteria</taxon>
        <taxon>Pseudomonadati</taxon>
        <taxon>Pseudomonadota</taxon>
        <taxon>Alphaproteobacteria</taxon>
        <taxon>Rhodobacterales</taxon>
        <taxon>Paracoccaceae</taxon>
        <taxon>Harenicola</taxon>
    </lineage>
</organism>
<dbReference type="EMBL" id="JADQAZ010000003">
    <property type="protein sequence ID" value="MBT0958633.1"/>
    <property type="molecule type" value="Genomic_DNA"/>
</dbReference>
<comment type="caution">
    <text evidence="2">The sequence shown here is derived from an EMBL/GenBank/DDBJ whole genome shotgun (WGS) entry which is preliminary data.</text>
</comment>
<dbReference type="Gene3D" id="3.30.565.10">
    <property type="entry name" value="Histidine kinase-like ATPase, C-terminal domain"/>
    <property type="match status" value="1"/>
</dbReference>
<dbReference type="Proteomes" id="UP001315686">
    <property type="component" value="Unassembled WGS sequence"/>
</dbReference>
<keyword evidence="3" id="KW-1185">Reference proteome</keyword>
<dbReference type="Pfam" id="PF02518">
    <property type="entry name" value="HATPase_c"/>
    <property type="match status" value="1"/>
</dbReference>
<feature type="domain" description="Histidine kinase/HSP90-like ATPase" evidence="1">
    <location>
        <begin position="111"/>
        <end position="258"/>
    </location>
</feature>
<dbReference type="GO" id="GO:0005524">
    <property type="term" value="F:ATP binding"/>
    <property type="evidence" value="ECO:0007669"/>
    <property type="project" value="UniProtKB-KW"/>
</dbReference>
<dbReference type="InterPro" id="IPR003594">
    <property type="entry name" value="HATPase_dom"/>
</dbReference>
<dbReference type="AlphaFoldDB" id="A0AAP2G572"/>
<evidence type="ECO:0000259" key="1">
    <source>
        <dbReference type="SMART" id="SM00387"/>
    </source>
</evidence>
<protein>
    <submittedName>
        <fullName evidence="2">ATP-binding protein</fullName>
    </submittedName>
</protein>
<keyword evidence="2" id="KW-0547">Nucleotide-binding</keyword>
<reference evidence="2 3" key="1">
    <citation type="journal article" date="2021" name="Arch. Microbiol.">
        <title>Harenicola maris gen. nov., sp. nov. isolated from the Sea of Japan shallow sediments.</title>
        <authorList>
            <person name="Romanenko L.A."/>
            <person name="Kurilenko V.V."/>
            <person name="Chernysheva N.Y."/>
            <person name="Tekutyeva L.A."/>
            <person name="Velansky P.V."/>
            <person name="Svetashev V.I."/>
            <person name="Isaeva M.P."/>
        </authorList>
    </citation>
    <scope>NUCLEOTIDE SEQUENCE [LARGE SCALE GENOMIC DNA]</scope>
    <source>
        <strain evidence="2 3">KMM 3653</strain>
    </source>
</reference>
<accession>A0AAP2G572</accession>
<gene>
    <name evidence="2" type="ORF">IV417_14680</name>
</gene>